<feature type="chain" id="PRO_5047108043" description="Lipoprotein" evidence="1">
    <location>
        <begin position="26"/>
        <end position="57"/>
    </location>
</feature>
<reference evidence="3" key="1">
    <citation type="journal article" date="2019" name="Int. J. Syst. Evol. Microbiol.">
        <title>The Global Catalogue of Microorganisms (GCM) 10K type strain sequencing project: providing services to taxonomists for standard genome sequencing and annotation.</title>
        <authorList>
            <consortium name="The Broad Institute Genomics Platform"/>
            <consortium name="The Broad Institute Genome Sequencing Center for Infectious Disease"/>
            <person name="Wu L."/>
            <person name="Ma J."/>
        </authorList>
    </citation>
    <scope>NUCLEOTIDE SEQUENCE [LARGE SCALE GENOMIC DNA]</scope>
    <source>
        <strain evidence="3">CGMCC 1.12859</strain>
    </source>
</reference>
<sequence length="57" mass="5530">MNASLIARHLTAAVVLLLTGAAATACGSIAADVRAGSRVDAGPRAGFSPALRGAVRG</sequence>
<evidence type="ECO:0008006" key="4">
    <source>
        <dbReference type="Google" id="ProtNLM"/>
    </source>
</evidence>
<evidence type="ECO:0000313" key="3">
    <source>
        <dbReference type="Proteomes" id="UP001596435"/>
    </source>
</evidence>
<gene>
    <name evidence="2" type="ORF">ACFQMG_14830</name>
</gene>
<protein>
    <recommendedName>
        <fullName evidence="4">Lipoprotein</fullName>
    </recommendedName>
</protein>
<accession>A0ABW2FU81</accession>
<keyword evidence="3" id="KW-1185">Reference proteome</keyword>
<organism evidence="2 3">
    <name type="scientific">Kitasatospora paranensis</name>
    <dbReference type="NCBI Taxonomy" id="258053"/>
    <lineage>
        <taxon>Bacteria</taxon>
        <taxon>Bacillati</taxon>
        <taxon>Actinomycetota</taxon>
        <taxon>Actinomycetes</taxon>
        <taxon>Kitasatosporales</taxon>
        <taxon>Streptomycetaceae</taxon>
        <taxon>Kitasatospora</taxon>
    </lineage>
</organism>
<evidence type="ECO:0000256" key="1">
    <source>
        <dbReference type="SAM" id="SignalP"/>
    </source>
</evidence>
<dbReference type="EMBL" id="JBHTAJ010000024">
    <property type="protein sequence ID" value="MFC7180830.1"/>
    <property type="molecule type" value="Genomic_DNA"/>
</dbReference>
<feature type="signal peptide" evidence="1">
    <location>
        <begin position="1"/>
        <end position="25"/>
    </location>
</feature>
<evidence type="ECO:0000313" key="2">
    <source>
        <dbReference type="EMBL" id="MFC7180830.1"/>
    </source>
</evidence>
<proteinExistence type="predicted"/>
<keyword evidence="1" id="KW-0732">Signal</keyword>
<dbReference type="RefSeq" id="WP_345705205.1">
    <property type="nucleotide sequence ID" value="NZ_BAABKV010000001.1"/>
</dbReference>
<comment type="caution">
    <text evidence="2">The sequence shown here is derived from an EMBL/GenBank/DDBJ whole genome shotgun (WGS) entry which is preliminary data.</text>
</comment>
<dbReference type="Proteomes" id="UP001596435">
    <property type="component" value="Unassembled WGS sequence"/>
</dbReference>
<name>A0ABW2FU81_9ACTN</name>